<evidence type="ECO:0000313" key="2">
    <source>
        <dbReference type="EMBL" id="PWJ95242.1"/>
    </source>
</evidence>
<dbReference type="InterPro" id="IPR010898">
    <property type="entry name" value="Hpre_diP_synth_I"/>
</dbReference>
<keyword evidence="1" id="KW-0812">Transmembrane</keyword>
<comment type="caution">
    <text evidence="2">The sequence shown here is derived from an EMBL/GenBank/DDBJ whole genome shotgun (WGS) entry which is preliminary data.</text>
</comment>
<dbReference type="RefSeq" id="WP_109604493.1">
    <property type="nucleotide sequence ID" value="NZ_JAMHJO010000006.1"/>
</dbReference>
<feature type="transmembrane region" description="Helical" evidence="1">
    <location>
        <begin position="6"/>
        <end position="23"/>
    </location>
</feature>
<dbReference type="PIRSF" id="PIRSF027391">
    <property type="entry name" value="Hpre_diP_synt_I"/>
    <property type="match status" value="1"/>
</dbReference>
<sequence>MVKSKSISYISILTAMASAIYYVETFLPLPVGVPGARWGFSNFPIIISVIENMGFVNIMMIALLKTVIGSILSGKFLAPTFYLGLSGALASALMMYLMNKIFKKLSILGISEIGAFFSNTAQIIVAGVFIVKSKGIVYYYPYMILFGALTAFINAYVVKIVKRSVKFDNN</sequence>
<feature type="transmembrane region" description="Helical" evidence="1">
    <location>
        <begin position="105"/>
        <end position="131"/>
    </location>
</feature>
<reference evidence="2 3" key="1">
    <citation type="submission" date="2018-05" db="EMBL/GenBank/DDBJ databases">
        <title>Genomic Encyclopedia of Type Strains, Phase IV (KMG-IV): sequencing the most valuable type-strain genomes for metagenomic binning, comparative biology and taxonomic classification.</title>
        <authorList>
            <person name="Goeker M."/>
        </authorList>
    </citation>
    <scope>NUCLEOTIDE SEQUENCE [LARGE SCALE GENOMIC DNA]</scope>
    <source>
        <strain evidence="2 3">DSM 24906</strain>
    </source>
</reference>
<evidence type="ECO:0000256" key="1">
    <source>
        <dbReference type="SAM" id="Phobius"/>
    </source>
</evidence>
<dbReference type="Gene3D" id="1.10.1760.20">
    <property type="match status" value="1"/>
</dbReference>
<keyword evidence="1" id="KW-1133">Transmembrane helix</keyword>
<protein>
    <submittedName>
        <fullName evidence="2">Heptaprenyl diphosphate synthase</fullName>
    </submittedName>
</protein>
<proteinExistence type="predicted"/>
<evidence type="ECO:0000313" key="3">
    <source>
        <dbReference type="Proteomes" id="UP000245921"/>
    </source>
</evidence>
<dbReference type="InterPro" id="IPR014535">
    <property type="entry name" value="Hpre_diP_synt_I"/>
</dbReference>
<accession>A0AA45HIZ6</accession>
<dbReference type="Pfam" id="PF07456">
    <property type="entry name" value="Hpre_diP_synt_I"/>
    <property type="match status" value="1"/>
</dbReference>
<organism evidence="2 3">
    <name type="scientific">Oceanotoga teriensis</name>
    <dbReference type="NCBI Taxonomy" id="515440"/>
    <lineage>
        <taxon>Bacteria</taxon>
        <taxon>Thermotogati</taxon>
        <taxon>Thermotogota</taxon>
        <taxon>Thermotogae</taxon>
        <taxon>Petrotogales</taxon>
        <taxon>Petrotogaceae</taxon>
        <taxon>Oceanotoga</taxon>
    </lineage>
</organism>
<name>A0AA45HIZ6_9BACT</name>
<dbReference type="AlphaFoldDB" id="A0AA45HIZ6"/>
<dbReference type="Proteomes" id="UP000245921">
    <property type="component" value="Unassembled WGS sequence"/>
</dbReference>
<gene>
    <name evidence="2" type="ORF">C7380_10649</name>
</gene>
<keyword evidence="3" id="KW-1185">Reference proteome</keyword>
<feature type="transmembrane region" description="Helical" evidence="1">
    <location>
        <begin position="76"/>
        <end position="98"/>
    </location>
</feature>
<feature type="transmembrane region" description="Helical" evidence="1">
    <location>
        <begin position="43"/>
        <end position="64"/>
    </location>
</feature>
<feature type="transmembrane region" description="Helical" evidence="1">
    <location>
        <begin position="137"/>
        <end position="157"/>
    </location>
</feature>
<dbReference type="EMBL" id="QGGI01000006">
    <property type="protein sequence ID" value="PWJ95242.1"/>
    <property type="molecule type" value="Genomic_DNA"/>
</dbReference>
<keyword evidence="1" id="KW-0472">Membrane</keyword>